<keyword evidence="1" id="KW-0966">Cell projection</keyword>
<organism evidence="1 2">
    <name type="scientific">Geopseudomonas guangdongensis</name>
    <dbReference type="NCBI Taxonomy" id="1245526"/>
    <lineage>
        <taxon>Bacteria</taxon>
        <taxon>Pseudomonadati</taxon>
        <taxon>Pseudomonadota</taxon>
        <taxon>Gammaproteobacteria</taxon>
        <taxon>Pseudomonadales</taxon>
        <taxon>Pseudomonadaceae</taxon>
        <taxon>Geopseudomonas</taxon>
    </lineage>
</organism>
<keyword evidence="1" id="KW-0282">Flagellum</keyword>
<dbReference type="EMBL" id="LT629780">
    <property type="protein sequence ID" value="SDT96479.1"/>
    <property type="molecule type" value="Genomic_DNA"/>
</dbReference>
<reference evidence="2" key="1">
    <citation type="submission" date="2016-10" db="EMBL/GenBank/DDBJ databases">
        <authorList>
            <person name="Varghese N."/>
            <person name="Submissions S."/>
        </authorList>
    </citation>
    <scope>NUCLEOTIDE SEQUENCE [LARGE SCALE GENOMIC DNA]</scope>
    <source>
        <strain evidence="2">CCTCC 2012022</strain>
    </source>
</reference>
<protein>
    <submittedName>
        <fullName evidence="1">Flagellar protein FlaG</fullName>
    </submittedName>
</protein>
<dbReference type="Pfam" id="PF03646">
    <property type="entry name" value="FlaG"/>
    <property type="match status" value="1"/>
</dbReference>
<evidence type="ECO:0000313" key="1">
    <source>
        <dbReference type="EMBL" id="SDT96479.1"/>
    </source>
</evidence>
<dbReference type="SUPFAM" id="SSF160214">
    <property type="entry name" value="FlaG-like"/>
    <property type="match status" value="1"/>
</dbReference>
<keyword evidence="1" id="KW-0969">Cilium</keyword>
<sequence length="124" mass="13375">MNSPLLDASAVTPNPATVNLTPRQRLEGALAQLPAVAGSAAAQSQSSQPALLDRQELVEPVQRINESLAGFGVEFQLSEPGKHLVAQIVDRESGELIRQIPSEEVLRVIDNLDKMRGRLLEETA</sequence>
<gene>
    <name evidence="1" type="ORF">SAMN05216580_0722</name>
</gene>
<name>A0A1H2EN87_9GAMM</name>
<dbReference type="InterPro" id="IPR005186">
    <property type="entry name" value="FlaG"/>
</dbReference>
<proteinExistence type="predicted"/>
<accession>A0A1H2EN87</accession>
<keyword evidence="2" id="KW-1185">Reference proteome</keyword>
<dbReference type="OrthoDB" id="5741693at2"/>
<dbReference type="RefSeq" id="WP_090212177.1">
    <property type="nucleotide sequence ID" value="NZ_LT629780.1"/>
</dbReference>
<dbReference type="STRING" id="1245526.SAMN05216580_0722"/>
<dbReference type="Gene3D" id="3.30.160.170">
    <property type="entry name" value="FlaG-like"/>
    <property type="match status" value="1"/>
</dbReference>
<evidence type="ECO:0000313" key="2">
    <source>
        <dbReference type="Proteomes" id="UP000243063"/>
    </source>
</evidence>
<dbReference type="PANTHER" id="PTHR37166:SF1">
    <property type="entry name" value="PROTEIN FLAG"/>
    <property type="match status" value="1"/>
</dbReference>
<dbReference type="AlphaFoldDB" id="A0A1H2EN87"/>
<dbReference type="Proteomes" id="UP000243063">
    <property type="component" value="Chromosome I"/>
</dbReference>
<dbReference type="InterPro" id="IPR035924">
    <property type="entry name" value="FlaG-like_sf"/>
</dbReference>
<dbReference type="PANTHER" id="PTHR37166">
    <property type="entry name" value="PROTEIN FLAG"/>
    <property type="match status" value="1"/>
</dbReference>